<sequence length="202" mass="23440">MSDYGDPETQEAMHFHEHGLNADLIRADPVRKDNRDIAVDKKKVKNAARRREQVMPTYRCRCSWCMRAYRHPEKAWNDRMRDAEWDAVHESEGTHYSVTEDEVWEECACLMGASHACLHTREKAEVRLEDVMRPAKPRGTKKDFEFLSPMKRVLVIDDDEEVGWGMASSGAKAVEADDWEYVESFNDTDGPRERSYASVVNR</sequence>
<keyword evidence="2" id="KW-1185">Reference proteome</keyword>
<dbReference type="Proteomes" id="UP000076722">
    <property type="component" value="Unassembled WGS sequence"/>
</dbReference>
<dbReference type="EMBL" id="KV419398">
    <property type="protein sequence ID" value="KZS96694.1"/>
    <property type="molecule type" value="Genomic_DNA"/>
</dbReference>
<proteinExistence type="predicted"/>
<gene>
    <name evidence="1" type="ORF">SISNIDRAFT_283618</name>
</gene>
<name>A0A164Y8U9_9AGAM</name>
<protein>
    <submittedName>
        <fullName evidence="1">Uncharacterized protein</fullName>
    </submittedName>
</protein>
<evidence type="ECO:0000313" key="1">
    <source>
        <dbReference type="EMBL" id="KZS96694.1"/>
    </source>
</evidence>
<accession>A0A164Y8U9</accession>
<organism evidence="1 2">
    <name type="scientific">Sistotremastrum niveocremeum HHB9708</name>
    <dbReference type="NCBI Taxonomy" id="1314777"/>
    <lineage>
        <taxon>Eukaryota</taxon>
        <taxon>Fungi</taxon>
        <taxon>Dikarya</taxon>
        <taxon>Basidiomycota</taxon>
        <taxon>Agaricomycotina</taxon>
        <taxon>Agaricomycetes</taxon>
        <taxon>Sistotremastrales</taxon>
        <taxon>Sistotremastraceae</taxon>
        <taxon>Sertulicium</taxon>
        <taxon>Sertulicium niveocremeum</taxon>
    </lineage>
</organism>
<dbReference type="OrthoDB" id="2739946at2759"/>
<dbReference type="AlphaFoldDB" id="A0A164Y8U9"/>
<reference evidence="1 2" key="1">
    <citation type="journal article" date="2016" name="Mol. Biol. Evol.">
        <title>Comparative Genomics of Early-Diverging Mushroom-Forming Fungi Provides Insights into the Origins of Lignocellulose Decay Capabilities.</title>
        <authorList>
            <person name="Nagy L.G."/>
            <person name="Riley R."/>
            <person name="Tritt A."/>
            <person name="Adam C."/>
            <person name="Daum C."/>
            <person name="Floudas D."/>
            <person name="Sun H."/>
            <person name="Yadav J.S."/>
            <person name="Pangilinan J."/>
            <person name="Larsson K.H."/>
            <person name="Matsuura K."/>
            <person name="Barry K."/>
            <person name="Labutti K."/>
            <person name="Kuo R."/>
            <person name="Ohm R.A."/>
            <person name="Bhattacharya S.S."/>
            <person name="Shirouzu T."/>
            <person name="Yoshinaga Y."/>
            <person name="Martin F.M."/>
            <person name="Grigoriev I.V."/>
            <person name="Hibbett D.S."/>
        </authorList>
    </citation>
    <scope>NUCLEOTIDE SEQUENCE [LARGE SCALE GENOMIC DNA]</scope>
    <source>
        <strain evidence="1 2">HHB9708</strain>
    </source>
</reference>
<evidence type="ECO:0000313" key="2">
    <source>
        <dbReference type="Proteomes" id="UP000076722"/>
    </source>
</evidence>